<dbReference type="EMBL" id="JAQQBS010000003">
    <property type="protein sequence ID" value="KAK0171374.1"/>
    <property type="molecule type" value="Genomic_DNA"/>
</dbReference>
<keyword evidence="3 10" id="KW-0812">Transmembrane</keyword>
<evidence type="ECO:0000256" key="1">
    <source>
        <dbReference type="ARBA" id="ARBA00004166"/>
    </source>
</evidence>
<protein>
    <recommendedName>
        <fullName evidence="10">Palmitoyltransferase</fullName>
        <ecNumber evidence="10">2.3.1.225</ecNumber>
    </recommendedName>
</protein>
<comment type="subcellular location">
    <subcellularLocation>
        <location evidence="1">Golgi apparatus</location>
        <location evidence="1">trans-Golgi network membrane</location>
        <topology evidence="1">Multi-pass membrane protein</topology>
    </subcellularLocation>
</comment>
<evidence type="ECO:0000256" key="3">
    <source>
        <dbReference type="ARBA" id="ARBA00022692"/>
    </source>
</evidence>
<proteinExistence type="inferred from homology"/>
<evidence type="ECO:0000256" key="9">
    <source>
        <dbReference type="ARBA" id="ARBA00023315"/>
    </source>
</evidence>
<evidence type="ECO:0000256" key="10">
    <source>
        <dbReference type="RuleBase" id="RU079119"/>
    </source>
</evidence>
<evidence type="ECO:0000256" key="4">
    <source>
        <dbReference type="ARBA" id="ARBA00022989"/>
    </source>
</evidence>
<evidence type="ECO:0000313" key="12">
    <source>
        <dbReference type="EMBL" id="KAK0171374.1"/>
    </source>
</evidence>
<evidence type="ECO:0000256" key="5">
    <source>
        <dbReference type="ARBA" id="ARBA00023034"/>
    </source>
</evidence>
<feature type="transmembrane region" description="Helical" evidence="10">
    <location>
        <begin position="102"/>
        <end position="118"/>
    </location>
</feature>
<evidence type="ECO:0000313" key="13">
    <source>
        <dbReference type="Proteomes" id="UP001168990"/>
    </source>
</evidence>
<reference evidence="12" key="2">
    <citation type="submission" date="2023-03" db="EMBL/GenBank/DDBJ databases">
        <authorList>
            <person name="Inwood S.N."/>
            <person name="Skelly J.G."/>
            <person name="Guhlin J."/>
            <person name="Harrop T.W.R."/>
            <person name="Goldson S.G."/>
            <person name="Dearden P.K."/>
        </authorList>
    </citation>
    <scope>NUCLEOTIDE SEQUENCE</scope>
    <source>
        <strain evidence="12">Irish</strain>
        <tissue evidence="12">Whole body</tissue>
    </source>
</reference>
<feature type="transmembrane region" description="Helical" evidence="10">
    <location>
        <begin position="20"/>
        <end position="37"/>
    </location>
</feature>
<reference evidence="12" key="1">
    <citation type="journal article" date="2023" name="bioRxiv">
        <title>Scaffold-level genome assemblies of two parasitoid biocontrol wasps reveal the parthenogenesis mechanism and an associated novel virus.</title>
        <authorList>
            <person name="Inwood S."/>
            <person name="Skelly J."/>
            <person name="Guhlin J."/>
            <person name="Harrop T."/>
            <person name="Goldson S."/>
            <person name="Dearden P."/>
        </authorList>
    </citation>
    <scope>NUCLEOTIDE SEQUENCE</scope>
    <source>
        <strain evidence="12">Irish</strain>
        <tissue evidence="12">Whole body</tissue>
    </source>
</reference>
<evidence type="ECO:0000259" key="11">
    <source>
        <dbReference type="Pfam" id="PF01529"/>
    </source>
</evidence>
<accession>A0AA39FKN7</accession>
<dbReference type="InterPro" id="IPR039859">
    <property type="entry name" value="PFA4/ZDH16/20/ERF2-like"/>
</dbReference>
<keyword evidence="7" id="KW-0564">Palmitate</keyword>
<dbReference type="EC" id="2.3.1.225" evidence="10"/>
<dbReference type="GO" id="GO:0005794">
    <property type="term" value="C:Golgi apparatus"/>
    <property type="evidence" value="ECO:0007669"/>
    <property type="project" value="UniProtKB-SubCell"/>
</dbReference>
<feature type="transmembrane region" description="Helical" evidence="10">
    <location>
        <begin position="43"/>
        <end position="60"/>
    </location>
</feature>
<organism evidence="12 13">
    <name type="scientific">Microctonus aethiopoides</name>
    <dbReference type="NCBI Taxonomy" id="144406"/>
    <lineage>
        <taxon>Eukaryota</taxon>
        <taxon>Metazoa</taxon>
        <taxon>Ecdysozoa</taxon>
        <taxon>Arthropoda</taxon>
        <taxon>Hexapoda</taxon>
        <taxon>Insecta</taxon>
        <taxon>Pterygota</taxon>
        <taxon>Neoptera</taxon>
        <taxon>Endopterygota</taxon>
        <taxon>Hymenoptera</taxon>
        <taxon>Apocrita</taxon>
        <taxon>Ichneumonoidea</taxon>
        <taxon>Braconidae</taxon>
        <taxon>Euphorinae</taxon>
        <taxon>Microctonus</taxon>
    </lineage>
</organism>
<feature type="transmembrane region" description="Helical" evidence="10">
    <location>
        <begin position="195"/>
        <end position="225"/>
    </location>
</feature>
<comment type="caution">
    <text evidence="12">The sequence shown here is derived from an EMBL/GenBank/DDBJ whole genome shotgun (WGS) entry which is preliminary data.</text>
</comment>
<dbReference type="Pfam" id="PF01529">
    <property type="entry name" value="DHHC"/>
    <property type="match status" value="1"/>
</dbReference>
<feature type="transmembrane region" description="Helical" evidence="10">
    <location>
        <begin position="72"/>
        <end position="96"/>
    </location>
</feature>
<keyword evidence="4 10" id="KW-1133">Transmembrane helix</keyword>
<comment type="similarity">
    <text evidence="10">Belongs to the DHHC palmitoyltransferase family.</text>
</comment>
<name>A0AA39FKN7_9HYME</name>
<comment type="catalytic activity">
    <reaction evidence="10">
        <text>L-cysteinyl-[protein] + hexadecanoyl-CoA = S-hexadecanoyl-L-cysteinyl-[protein] + CoA</text>
        <dbReference type="Rhea" id="RHEA:36683"/>
        <dbReference type="Rhea" id="RHEA-COMP:10131"/>
        <dbReference type="Rhea" id="RHEA-COMP:11032"/>
        <dbReference type="ChEBI" id="CHEBI:29950"/>
        <dbReference type="ChEBI" id="CHEBI:57287"/>
        <dbReference type="ChEBI" id="CHEBI:57379"/>
        <dbReference type="ChEBI" id="CHEBI:74151"/>
        <dbReference type="EC" id="2.3.1.225"/>
    </reaction>
</comment>
<dbReference type="GO" id="GO:0005783">
    <property type="term" value="C:endoplasmic reticulum"/>
    <property type="evidence" value="ECO:0007669"/>
    <property type="project" value="TreeGrafter"/>
</dbReference>
<evidence type="ECO:0000256" key="8">
    <source>
        <dbReference type="ARBA" id="ARBA00023288"/>
    </source>
</evidence>
<keyword evidence="5" id="KW-0333">Golgi apparatus</keyword>
<gene>
    <name evidence="12" type="ORF">PV328_009114</name>
</gene>
<dbReference type="GO" id="GO:0006612">
    <property type="term" value="P:protein targeting to membrane"/>
    <property type="evidence" value="ECO:0007669"/>
    <property type="project" value="TreeGrafter"/>
</dbReference>
<dbReference type="PANTHER" id="PTHR22883:SF475">
    <property type="entry name" value="PALMITOYLTRANSFERASE ZDHHC23"/>
    <property type="match status" value="1"/>
</dbReference>
<evidence type="ECO:0000256" key="7">
    <source>
        <dbReference type="ARBA" id="ARBA00023139"/>
    </source>
</evidence>
<dbReference type="Proteomes" id="UP001168990">
    <property type="component" value="Unassembled WGS sequence"/>
</dbReference>
<evidence type="ECO:0000256" key="2">
    <source>
        <dbReference type="ARBA" id="ARBA00022679"/>
    </source>
</evidence>
<dbReference type="InterPro" id="IPR001594">
    <property type="entry name" value="Palmitoyltrfase_DHHC"/>
</dbReference>
<feature type="transmembrane region" description="Helical" evidence="10">
    <location>
        <begin position="245"/>
        <end position="267"/>
    </location>
</feature>
<sequence>MNICNSLRKLCAWRSGSKQVSIDAVIPLLTVPVLMFIASQTVYLTIIIFLITPIFIYHLHHNFLRFLPRSKFFLMWTITSVIVLMLVFEMCVVPLLEILPEENIFFIACVVSGIFCGHKTKVRADCLIQDDITNEDLELGEKNGELDCVTCRKRPPPRAYHCRTCQTCILDREYHCKWLDCCIGSSNLRWYLGCLLFSAMAFIYGSNLTMTSVCHPFIFIGTILLPDDCSDVYHQLDLALCFVSAAYSLLLGLIILSYLIYHIYLIYIGKTTNERRNCTADIYCRNGPFSCIGQLISCKY</sequence>
<keyword evidence="2 10" id="KW-0808">Transferase</keyword>
<dbReference type="PANTHER" id="PTHR22883">
    <property type="entry name" value="ZINC FINGER DHHC DOMAIN CONTAINING PROTEIN"/>
    <property type="match status" value="1"/>
</dbReference>
<dbReference type="PROSITE" id="PS50216">
    <property type="entry name" value="DHHC"/>
    <property type="match status" value="1"/>
</dbReference>
<keyword evidence="13" id="KW-1185">Reference proteome</keyword>
<keyword evidence="9 10" id="KW-0012">Acyltransferase</keyword>
<dbReference type="GO" id="GO:0019706">
    <property type="term" value="F:protein-cysteine S-palmitoyltransferase activity"/>
    <property type="evidence" value="ECO:0007669"/>
    <property type="project" value="UniProtKB-EC"/>
</dbReference>
<evidence type="ECO:0000256" key="6">
    <source>
        <dbReference type="ARBA" id="ARBA00023136"/>
    </source>
</evidence>
<comment type="domain">
    <text evidence="10">The DHHC domain is required for palmitoyltransferase activity.</text>
</comment>
<dbReference type="AlphaFoldDB" id="A0AA39FKN7"/>
<feature type="domain" description="Palmitoyltransferase DHHC" evidence="11">
    <location>
        <begin position="147"/>
        <end position="277"/>
    </location>
</feature>
<keyword evidence="6 10" id="KW-0472">Membrane</keyword>
<keyword evidence="8" id="KW-0449">Lipoprotein</keyword>